<evidence type="ECO:0000256" key="21">
    <source>
        <dbReference type="ARBA" id="ARBA00049966"/>
    </source>
</evidence>
<name>A0ABS4ILV5_9BACI</name>
<sequence>MKNIMKRWDFGLFTLILLMALFGLMMVYSSSFPYAILQHGEDNYFFNRQLIWIVVGFVIFFVVSFIPYQLLGKFIAPLILLLIVLLGLVLVPGIGVERNYSTRWLGVGPFVFQPSEIAKLIMLIYFAKAYSNKRNYIGEFSRGFLPPLLILAFVFFLIIMQPDLGTGISIIIACGGVLLLSGAKWQHLGVLGGLAVSGVAMLAFSADYRMDRMTSFVDPFADPLGQGLQLVNSYIAIGTGGFTGEGLGNSIQKMGYLPEAHTDFIMAIILEELGIIGLIIVMGMFVTFLLKGFDIFKKTPNYFGKFLAFGITIQICFQAILNLGSVSGLLPITGITLPLISYGGSSMVITLAGIGMLMNISMQNNKAEQQNSEEKNSA</sequence>
<keyword evidence="24" id="KW-1185">Reference proteome</keyword>
<accession>A0ABS4ILV5</accession>
<dbReference type="NCBIfam" id="TIGR02614">
    <property type="entry name" value="ftsW"/>
    <property type="match status" value="1"/>
</dbReference>
<evidence type="ECO:0000256" key="10">
    <source>
        <dbReference type="ARBA" id="ARBA00022989"/>
    </source>
</evidence>
<feature type="transmembrane region" description="Helical" evidence="22">
    <location>
        <begin position="164"/>
        <end position="181"/>
    </location>
</feature>
<dbReference type="EC" id="2.4.99.28" evidence="19"/>
<dbReference type="PANTHER" id="PTHR30474:SF2">
    <property type="entry name" value="PEPTIDOGLYCAN GLYCOSYLTRANSFERASE FTSW-RELATED"/>
    <property type="match status" value="1"/>
</dbReference>
<evidence type="ECO:0000256" key="15">
    <source>
        <dbReference type="ARBA" id="ARBA00033270"/>
    </source>
</evidence>
<evidence type="ECO:0000256" key="4">
    <source>
        <dbReference type="ARBA" id="ARBA00022618"/>
    </source>
</evidence>
<feature type="transmembrane region" description="Helical" evidence="22">
    <location>
        <begin position="107"/>
        <end position="127"/>
    </location>
</feature>
<keyword evidence="9" id="KW-0573">Peptidoglycan synthesis</keyword>
<evidence type="ECO:0000256" key="17">
    <source>
        <dbReference type="ARBA" id="ARBA00041185"/>
    </source>
</evidence>
<feature type="transmembrane region" description="Helical" evidence="22">
    <location>
        <begin position="49"/>
        <end position="68"/>
    </location>
</feature>
<dbReference type="InterPro" id="IPR001182">
    <property type="entry name" value="FtsW/RodA"/>
</dbReference>
<dbReference type="PANTHER" id="PTHR30474">
    <property type="entry name" value="CELL CYCLE PROTEIN"/>
    <property type="match status" value="1"/>
</dbReference>
<keyword evidence="12" id="KW-0131">Cell cycle</keyword>
<evidence type="ECO:0000256" key="20">
    <source>
        <dbReference type="ARBA" id="ARBA00049902"/>
    </source>
</evidence>
<keyword evidence="11 22" id="KW-0472">Membrane</keyword>
<evidence type="ECO:0000256" key="14">
    <source>
        <dbReference type="ARBA" id="ARBA00032370"/>
    </source>
</evidence>
<dbReference type="InterPro" id="IPR018365">
    <property type="entry name" value="Cell_cycle_FtsW-rel_CS"/>
</dbReference>
<reference evidence="23 24" key="1">
    <citation type="submission" date="2021-03" db="EMBL/GenBank/DDBJ databases">
        <title>Genomic Encyclopedia of Type Strains, Phase IV (KMG-IV): sequencing the most valuable type-strain genomes for metagenomic binning, comparative biology and taxonomic classification.</title>
        <authorList>
            <person name="Goeker M."/>
        </authorList>
    </citation>
    <scope>NUCLEOTIDE SEQUENCE [LARGE SCALE GENOMIC DNA]</scope>
    <source>
        <strain evidence="23 24">DSM 25609</strain>
    </source>
</reference>
<keyword evidence="4 23" id="KW-0132">Cell division</keyword>
<evidence type="ECO:0000256" key="9">
    <source>
        <dbReference type="ARBA" id="ARBA00022984"/>
    </source>
</evidence>
<keyword evidence="10 22" id="KW-1133">Transmembrane helix</keyword>
<comment type="catalytic activity">
    <reaction evidence="20">
        <text>[GlcNAc-(1-&gt;4)-Mur2Ac(oyl-L-Ala-gamma-D-Glu-L-Lys-D-Ala-D-Ala)](n)-di-trans,octa-cis-undecaprenyl diphosphate + beta-D-GlcNAc-(1-&gt;4)-Mur2Ac(oyl-L-Ala-gamma-D-Glu-L-Lys-D-Ala-D-Ala)-di-trans,octa-cis-undecaprenyl diphosphate = [GlcNAc-(1-&gt;4)-Mur2Ac(oyl-L-Ala-gamma-D-Glu-L-Lys-D-Ala-D-Ala)](n+1)-di-trans,octa-cis-undecaprenyl diphosphate + di-trans,octa-cis-undecaprenyl diphosphate + H(+)</text>
        <dbReference type="Rhea" id="RHEA:23708"/>
        <dbReference type="Rhea" id="RHEA-COMP:9602"/>
        <dbReference type="Rhea" id="RHEA-COMP:9603"/>
        <dbReference type="ChEBI" id="CHEBI:15378"/>
        <dbReference type="ChEBI" id="CHEBI:58405"/>
        <dbReference type="ChEBI" id="CHEBI:60033"/>
        <dbReference type="ChEBI" id="CHEBI:78435"/>
        <dbReference type="EC" id="2.4.99.28"/>
    </reaction>
</comment>
<evidence type="ECO:0000256" key="16">
    <source>
        <dbReference type="ARBA" id="ARBA00038053"/>
    </source>
</evidence>
<feature type="transmembrane region" description="Helical" evidence="22">
    <location>
        <begin position="139"/>
        <end position="158"/>
    </location>
</feature>
<comment type="caution">
    <text evidence="23">The sequence shown here is derived from an EMBL/GenBank/DDBJ whole genome shotgun (WGS) entry which is preliminary data.</text>
</comment>
<keyword evidence="5" id="KW-0328">Glycosyltransferase</keyword>
<keyword evidence="6" id="KW-0808">Transferase</keyword>
<evidence type="ECO:0000256" key="2">
    <source>
        <dbReference type="ARBA" id="ARBA00004752"/>
    </source>
</evidence>
<evidence type="ECO:0000256" key="6">
    <source>
        <dbReference type="ARBA" id="ARBA00022679"/>
    </source>
</evidence>
<feature type="transmembrane region" description="Helical" evidence="22">
    <location>
        <begin position="264"/>
        <end position="290"/>
    </location>
</feature>
<feature type="transmembrane region" description="Helical" evidence="22">
    <location>
        <begin position="302"/>
        <end position="320"/>
    </location>
</feature>
<dbReference type="RefSeq" id="WP_209464572.1">
    <property type="nucleotide sequence ID" value="NZ_CP110224.1"/>
</dbReference>
<protein>
    <recommendedName>
        <fullName evidence="17">Probable peptidoglycan glycosyltransferase FtsW</fullName>
        <ecNumber evidence="19">2.4.99.28</ecNumber>
    </recommendedName>
    <alternativeName>
        <fullName evidence="18">Cell division protein FtsW</fullName>
    </alternativeName>
    <alternativeName>
        <fullName evidence="15">Cell wall polymerase</fullName>
    </alternativeName>
    <alternativeName>
        <fullName evidence="14">Peptidoglycan polymerase</fullName>
    </alternativeName>
</protein>
<dbReference type="Pfam" id="PF01098">
    <property type="entry name" value="FTSW_RODA_SPOVE"/>
    <property type="match status" value="1"/>
</dbReference>
<proteinExistence type="inferred from homology"/>
<evidence type="ECO:0000256" key="5">
    <source>
        <dbReference type="ARBA" id="ARBA00022676"/>
    </source>
</evidence>
<comment type="subcellular location">
    <subcellularLocation>
        <location evidence="1">Cell membrane</location>
        <topology evidence="1">Multi-pass membrane protein</topology>
    </subcellularLocation>
</comment>
<evidence type="ECO:0000313" key="24">
    <source>
        <dbReference type="Proteomes" id="UP001519345"/>
    </source>
</evidence>
<keyword evidence="8" id="KW-0133">Cell shape</keyword>
<dbReference type="InterPro" id="IPR013437">
    <property type="entry name" value="FtsW"/>
</dbReference>
<evidence type="ECO:0000313" key="23">
    <source>
        <dbReference type="EMBL" id="MBP1971540.1"/>
    </source>
</evidence>
<evidence type="ECO:0000256" key="18">
    <source>
        <dbReference type="ARBA" id="ARBA00041418"/>
    </source>
</evidence>
<evidence type="ECO:0000256" key="8">
    <source>
        <dbReference type="ARBA" id="ARBA00022960"/>
    </source>
</evidence>
<keyword evidence="3" id="KW-1003">Cell membrane</keyword>
<feature type="transmembrane region" description="Helical" evidence="22">
    <location>
        <begin position="12"/>
        <end position="37"/>
    </location>
</feature>
<comment type="function">
    <text evidence="21">Peptidoglycan polymerase that is essential for cell division.</text>
</comment>
<evidence type="ECO:0000256" key="11">
    <source>
        <dbReference type="ARBA" id="ARBA00023136"/>
    </source>
</evidence>
<feature type="transmembrane region" description="Helical" evidence="22">
    <location>
        <begin position="340"/>
        <end position="360"/>
    </location>
</feature>
<organism evidence="23 24">
    <name type="scientific">Virgibacillus natechei</name>
    <dbReference type="NCBI Taxonomy" id="1216297"/>
    <lineage>
        <taxon>Bacteria</taxon>
        <taxon>Bacillati</taxon>
        <taxon>Bacillota</taxon>
        <taxon>Bacilli</taxon>
        <taxon>Bacillales</taxon>
        <taxon>Bacillaceae</taxon>
        <taxon>Virgibacillus</taxon>
    </lineage>
</organism>
<keyword evidence="7 22" id="KW-0812">Transmembrane</keyword>
<comment type="pathway">
    <text evidence="2">Cell wall biogenesis; peptidoglycan biosynthesis.</text>
</comment>
<evidence type="ECO:0000256" key="7">
    <source>
        <dbReference type="ARBA" id="ARBA00022692"/>
    </source>
</evidence>
<dbReference type="EMBL" id="JAGGKX010000028">
    <property type="protein sequence ID" value="MBP1971540.1"/>
    <property type="molecule type" value="Genomic_DNA"/>
</dbReference>
<evidence type="ECO:0000256" key="1">
    <source>
        <dbReference type="ARBA" id="ARBA00004651"/>
    </source>
</evidence>
<dbReference type="PROSITE" id="PS00428">
    <property type="entry name" value="FTSW_RODA_SPOVE"/>
    <property type="match status" value="1"/>
</dbReference>
<dbReference type="GO" id="GO:0051301">
    <property type="term" value="P:cell division"/>
    <property type="evidence" value="ECO:0007669"/>
    <property type="project" value="UniProtKB-KW"/>
</dbReference>
<evidence type="ECO:0000256" key="13">
    <source>
        <dbReference type="ARBA" id="ARBA00023316"/>
    </source>
</evidence>
<evidence type="ECO:0000256" key="12">
    <source>
        <dbReference type="ARBA" id="ARBA00023306"/>
    </source>
</evidence>
<gene>
    <name evidence="23" type="ORF">J2Z83_003691</name>
</gene>
<evidence type="ECO:0000256" key="19">
    <source>
        <dbReference type="ARBA" id="ARBA00044770"/>
    </source>
</evidence>
<keyword evidence="13" id="KW-0961">Cell wall biogenesis/degradation</keyword>
<evidence type="ECO:0000256" key="22">
    <source>
        <dbReference type="SAM" id="Phobius"/>
    </source>
</evidence>
<feature type="transmembrane region" description="Helical" evidence="22">
    <location>
        <begin position="188"/>
        <end position="206"/>
    </location>
</feature>
<dbReference type="Proteomes" id="UP001519345">
    <property type="component" value="Unassembled WGS sequence"/>
</dbReference>
<feature type="transmembrane region" description="Helical" evidence="22">
    <location>
        <begin position="75"/>
        <end position="95"/>
    </location>
</feature>
<evidence type="ECO:0000256" key="3">
    <source>
        <dbReference type="ARBA" id="ARBA00022475"/>
    </source>
</evidence>
<comment type="similarity">
    <text evidence="16">Belongs to the SEDS family. FtsW subfamily.</text>
</comment>